<protein>
    <recommendedName>
        <fullName evidence="4">Autotransporter-associated beta strand repeat protein</fullName>
    </recommendedName>
</protein>
<dbReference type="RefSeq" id="WP_152099616.1">
    <property type="nucleotide sequence ID" value="NZ_AP021861.1"/>
</dbReference>
<dbReference type="Proteomes" id="UP000326837">
    <property type="component" value="Chromosome"/>
</dbReference>
<keyword evidence="1" id="KW-0732">Signal</keyword>
<evidence type="ECO:0000313" key="3">
    <source>
        <dbReference type="Proteomes" id="UP000326837"/>
    </source>
</evidence>
<evidence type="ECO:0000313" key="2">
    <source>
        <dbReference type="EMBL" id="BBO33948.1"/>
    </source>
</evidence>
<accession>A0A5K7XBR3</accession>
<name>A0A5K7XBR3_9BACT</name>
<gene>
    <name evidence="2" type="ORF">PLANPX_3560</name>
</gene>
<proteinExistence type="predicted"/>
<dbReference type="PROSITE" id="PS51257">
    <property type="entry name" value="PROKAR_LIPOPROTEIN"/>
    <property type="match status" value="1"/>
</dbReference>
<feature type="signal peptide" evidence="1">
    <location>
        <begin position="1"/>
        <end position="26"/>
    </location>
</feature>
<dbReference type="AlphaFoldDB" id="A0A5K7XBR3"/>
<feature type="chain" id="PRO_5024976564" description="Autotransporter-associated beta strand repeat protein" evidence="1">
    <location>
        <begin position="27"/>
        <end position="877"/>
    </location>
</feature>
<evidence type="ECO:0008006" key="4">
    <source>
        <dbReference type="Google" id="ProtNLM"/>
    </source>
</evidence>
<organism evidence="2 3">
    <name type="scientific">Lacipirellula parvula</name>
    <dbReference type="NCBI Taxonomy" id="2650471"/>
    <lineage>
        <taxon>Bacteria</taxon>
        <taxon>Pseudomonadati</taxon>
        <taxon>Planctomycetota</taxon>
        <taxon>Planctomycetia</taxon>
        <taxon>Pirellulales</taxon>
        <taxon>Lacipirellulaceae</taxon>
        <taxon>Lacipirellula</taxon>
    </lineage>
</organism>
<keyword evidence="3" id="KW-1185">Reference proteome</keyword>
<dbReference type="EMBL" id="AP021861">
    <property type="protein sequence ID" value="BBO33948.1"/>
    <property type="molecule type" value="Genomic_DNA"/>
</dbReference>
<sequence length="877" mass="91849">MKIASSPRLFGVACCFLLGSCCLKPAAASFYDTTEWQGPAGEAGDWFEPANWTNGVPAVTQHPQIPPNATIDNGGIARISGGTGRVQSIQIGLSQHGELVLEGGTLDAAYGIHLGSQPQSTGRLTINGGRVDAQGLFLGQNYGTGRVDQIGGHVDANDVTLGSTLFIFTQYSMPAAQTPDDYSRGEYNLAGGRVSSTNIQVGTGGVGDFRQTGGIVEIERRLTVGGSYSNFATLHESDEPVGGLFPQPVSPASDFSQNLVLLPTVPSRGHYELSGGSLTTAEFVIDNSGTVLQTGGSLRTDYLELTGNARYEFAAGSLRVESGLHANDDFDFAGSSVTLSAGSAIVNFAHAPKNAEHAKINVGPNSLTIFPAGYDVAANIGQFSTAGLVHFTGDDLSIPANRTVEGRGTITDHAIVGGKLLASQQILAAINLNGLELKAGGEVNLGDGMLNVPDDRTVIRNGSLKAAQINVYGTVDFSPLTTDPITGVWPRIFIYPQVTPGLARQTAGSVETSRLRITNGRYEISGGTLAVDVIDVGNAALGFPLLGSEEPLHSMTQRGGTVSVRMLDFNPTSFSLLDYRSSQDDGFYSEPLLPVPWPSSAGTARYEMHAGRLNADWITLNSGGRSYGSELIQTGGEVVVRELKIFGESSRYVLSGGSLQARRLQVGFREPVLEPSGNFAILDADAQVEVAGEFLLGSGAEFVAAAGSTIRLTRPDNIGNIDYPLVTGNSVAIHATDPQAVAGLNNLTLMFEGGSDIIATIEAAGVDRGPTLAGFYQNFSIDTLVIGGVEPASLSLVDLFQNQAGGTLPNALYVDHLVVNEGSTLNLNGLKLYYRTASIAASSLTADASFGIQVVPEPAAAVLAFVAAPLFIRRRAS</sequence>
<dbReference type="KEGG" id="lpav:PLANPX_3560"/>
<evidence type="ECO:0000256" key="1">
    <source>
        <dbReference type="SAM" id="SignalP"/>
    </source>
</evidence>
<reference evidence="3" key="1">
    <citation type="submission" date="2019-10" db="EMBL/GenBank/DDBJ databases">
        <title>Lacipirellula parvula gen. nov., sp. nov., representing a lineage of planctomycetes widespread in freshwater anoxic habitats, and description of the family Lacipirellulaceae.</title>
        <authorList>
            <person name="Dedysh S.N."/>
            <person name="Kulichevskaya I.S."/>
            <person name="Beletsky A.V."/>
            <person name="Rakitin A.L."/>
            <person name="Mardanov A.V."/>
            <person name="Ivanova A.A."/>
            <person name="Saltykova V.X."/>
            <person name="Rijpstra W.I.C."/>
            <person name="Sinninghe Damste J.S."/>
            <person name="Ravin N.V."/>
        </authorList>
    </citation>
    <scope>NUCLEOTIDE SEQUENCE [LARGE SCALE GENOMIC DNA]</scope>
    <source>
        <strain evidence="3">PX69</strain>
    </source>
</reference>